<gene>
    <name evidence="1" type="ORF">SAMN05660206_10699</name>
</gene>
<keyword evidence="2" id="KW-1185">Reference proteome</keyword>
<dbReference type="STRING" id="683125.SAMN05660206_10699"/>
<proteinExistence type="predicted"/>
<accession>A0A1I6TEJ7</accession>
<name>A0A1I6TEJ7_9SPHI</name>
<dbReference type="AlphaFoldDB" id="A0A1I6TEJ7"/>
<sequence>MEKASVCNRCSSYALYLDIGLIIDKYRVVNIKIILGMTIFISC</sequence>
<reference evidence="1 2" key="1">
    <citation type="submission" date="2016-10" db="EMBL/GenBank/DDBJ databases">
        <authorList>
            <person name="de Groot N.N."/>
        </authorList>
    </citation>
    <scope>NUCLEOTIDE SEQUENCE [LARGE SCALE GENOMIC DNA]</scope>
    <source>
        <strain evidence="1 2">DSM 22789</strain>
    </source>
</reference>
<dbReference type="Proteomes" id="UP000198785">
    <property type="component" value="Unassembled WGS sequence"/>
</dbReference>
<dbReference type="EMBL" id="FOZZ01000006">
    <property type="protein sequence ID" value="SFS87632.1"/>
    <property type="molecule type" value="Genomic_DNA"/>
</dbReference>
<evidence type="ECO:0000313" key="1">
    <source>
        <dbReference type="EMBL" id="SFS87632.1"/>
    </source>
</evidence>
<evidence type="ECO:0000313" key="2">
    <source>
        <dbReference type="Proteomes" id="UP000198785"/>
    </source>
</evidence>
<organism evidence="1 2">
    <name type="scientific">Sphingobacterium wenxiniae</name>
    <dbReference type="NCBI Taxonomy" id="683125"/>
    <lineage>
        <taxon>Bacteria</taxon>
        <taxon>Pseudomonadati</taxon>
        <taxon>Bacteroidota</taxon>
        <taxon>Sphingobacteriia</taxon>
        <taxon>Sphingobacteriales</taxon>
        <taxon>Sphingobacteriaceae</taxon>
        <taxon>Sphingobacterium</taxon>
    </lineage>
</organism>
<protein>
    <submittedName>
        <fullName evidence="1">Uncharacterized protein</fullName>
    </submittedName>
</protein>